<proteinExistence type="predicted"/>
<evidence type="ECO:0000313" key="2">
    <source>
        <dbReference type="EMBL" id="GHI14195.1"/>
    </source>
</evidence>
<keyword evidence="3" id="KW-1185">Reference proteome</keyword>
<comment type="caution">
    <text evidence="2">The sequence shown here is derived from an EMBL/GenBank/DDBJ whole genome shotgun (WGS) entry which is preliminary data.</text>
</comment>
<dbReference type="Proteomes" id="UP000660554">
    <property type="component" value="Unassembled WGS sequence"/>
</dbReference>
<dbReference type="EMBL" id="BNDV01000008">
    <property type="protein sequence ID" value="GHI14195.1"/>
    <property type="molecule type" value="Genomic_DNA"/>
</dbReference>
<feature type="compositionally biased region" description="Low complexity" evidence="1">
    <location>
        <begin position="146"/>
        <end position="160"/>
    </location>
</feature>
<reference evidence="3" key="1">
    <citation type="submission" date="2020-09" db="EMBL/GenBank/DDBJ databases">
        <title>Whole genome shotgun sequence of Streptomyces cinnamonensis NBRC 15873.</title>
        <authorList>
            <person name="Komaki H."/>
            <person name="Tamura T."/>
        </authorList>
    </citation>
    <scope>NUCLEOTIDE SEQUENCE [LARGE SCALE GENOMIC DNA]</scope>
    <source>
        <strain evidence="3">NBRC 15873</strain>
    </source>
</reference>
<feature type="compositionally biased region" description="Basic and acidic residues" evidence="1">
    <location>
        <begin position="114"/>
        <end position="128"/>
    </location>
</feature>
<evidence type="ECO:0000313" key="3">
    <source>
        <dbReference type="Proteomes" id="UP000660554"/>
    </source>
</evidence>
<sequence>MDYWNDVLLEVVRRNLAMYDAESSYQLQLEGQDHFRAHLQAETCAGWLEGPDEEERVIGRTADHILRGIDPGQTHYLDARFRVRFGSESTGFDVLDATVVNKMVAPVRTARTSDGSDKDLAVVGDKGRGRAATSAAPGTARPWRPYGGRSSRSYWPRPRSCGLRRPTCTARTKSCWPATTTSGRSGRRVRPAPTSPRAVHR</sequence>
<protein>
    <submittedName>
        <fullName evidence="2">Uncharacterized protein</fullName>
    </submittedName>
</protein>
<name>A0ABQ3NN45_STRVG</name>
<organism evidence="2 3">
    <name type="scientific">Streptomyces virginiae</name>
    <name type="common">Streptomyces cinnamonensis</name>
    <dbReference type="NCBI Taxonomy" id="1961"/>
    <lineage>
        <taxon>Bacteria</taxon>
        <taxon>Bacillati</taxon>
        <taxon>Actinomycetota</taxon>
        <taxon>Actinomycetes</taxon>
        <taxon>Kitasatosporales</taxon>
        <taxon>Streptomycetaceae</taxon>
        <taxon>Streptomyces</taxon>
    </lineage>
</organism>
<evidence type="ECO:0000256" key="1">
    <source>
        <dbReference type="SAM" id="MobiDB-lite"/>
    </source>
</evidence>
<feature type="region of interest" description="Disordered" evidence="1">
    <location>
        <begin position="112"/>
        <end position="201"/>
    </location>
</feature>
<gene>
    <name evidence="2" type="ORF">Scinn_36580</name>
</gene>
<accession>A0ABQ3NN45</accession>